<dbReference type="EMBL" id="CP014671">
    <property type="protein sequence ID" value="ANX04672.1"/>
    <property type="molecule type" value="Genomic_DNA"/>
</dbReference>
<evidence type="ECO:0000313" key="14">
    <source>
        <dbReference type="Proteomes" id="UP000092952"/>
    </source>
</evidence>
<evidence type="ECO:0000256" key="10">
    <source>
        <dbReference type="RuleBase" id="RU003826"/>
    </source>
</evidence>
<comment type="caution">
    <text evidence="9">Lacks conserved residue(s) required for the propagation of feature annotation.</text>
</comment>
<protein>
    <recommendedName>
        <fullName evidence="9">Thiamine-phosphate synthase</fullName>
        <shortName evidence="9">TP synthase</shortName>
        <shortName evidence="9">TPS</shortName>
        <ecNumber evidence="9">2.5.1.3</ecNumber>
    </recommendedName>
    <alternativeName>
        <fullName evidence="9">Thiamine-phosphate pyrophosphorylase</fullName>
        <shortName evidence="9">TMP pyrophosphorylase</shortName>
        <shortName evidence="9">TMP-PPase</shortName>
    </alternativeName>
</protein>
<dbReference type="GO" id="GO:0000287">
    <property type="term" value="F:magnesium ion binding"/>
    <property type="evidence" value="ECO:0007669"/>
    <property type="project" value="UniProtKB-UniRule"/>
</dbReference>
<name>A0A1B1YV70_9GAMM</name>
<comment type="similarity">
    <text evidence="9 10">Belongs to the thiamine-phosphate synthase family.</text>
</comment>
<evidence type="ECO:0000313" key="13">
    <source>
        <dbReference type="EMBL" id="ANX04672.1"/>
    </source>
</evidence>
<evidence type="ECO:0000256" key="7">
    <source>
        <dbReference type="ARBA" id="ARBA00047851"/>
    </source>
</evidence>
<evidence type="ECO:0000256" key="3">
    <source>
        <dbReference type="ARBA" id="ARBA00022723"/>
    </source>
</evidence>
<comment type="cofactor">
    <cofactor evidence="9">
        <name>Mg(2+)</name>
        <dbReference type="ChEBI" id="CHEBI:18420"/>
    </cofactor>
    <text evidence="9">Binds 1 Mg(2+) ion per subunit.</text>
</comment>
<evidence type="ECO:0000256" key="8">
    <source>
        <dbReference type="ARBA" id="ARBA00047883"/>
    </source>
</evidence>
<gene>
    <name evidence="9" type="primary">thiE</name>
    <name evidence="13" type="ORF">PG2T_11200</name>
</gene>
<dbReference type="PANTHER" id="PTHR20857">
    <property type="entry name" value="THIAMINE-PHOSPHATE PYROPHOSPHORYLASE"/>
    <property type="match status" value="1"/>
</dbReference>
<dbReference type="Pfam" id="PF02581">
    <property type="entry name" value="TMP-TENI"/>
    <property type="match status" value="1"/>
</dbReference>
<dbReference type="GO" id="GO:0009229">
    <property type="term" value="P:thiamine diphosphate biosynthetic process"/>
    <property type="evidence" value="ECO:0007669"/>
    <property type="project" value="UniProtKB-UniRule"/>
</dbReference>
<evidence type="ECO:0000256" key="6">
    <source>
        <dbReference type="ARBA" id="ARBA00047334"/>
    </source>
</evidence>
<keyword evidence="5 9" id="KW-0784">Thiamine biosynthesis</keyword>
<dbReference type="RefSeq" id="WP_068805383.1">
    <property type="nucleotide sequence ID" value="NZ_CP014671.1"/>
</dbReference>
<sequence>METESSRHPTIRGVYALADTSLLAGAELIARVEAALRGGAAVVQYRDKSVDSARRLTEAQALRALCARHGATFIVNDDVDLALSVGADGVHLGRDDPAPALARVRLGPRALIGATCYDRLELAPAALGAGADHVAFGRFFPSSTKPGQIYASLDLLRAARASLSCPIVCIGGIRADNAAPLVAAGADALAVGNALFGPGVDSEAAARALAALWKR</sequence>
<feature type="binding site" evidence="9">
    <location>
        <position position="115"/>
    </location>
    <ligand>
        <name>4-amino-2-methyl-5-(diphosphooxymethyl)pyrimidine</name>
        <dbReference type="ChEBI" id="CHEBI:57841"/>
    </ligand>
</feature>
<evidence type="ECO:0000256" key="9">
    <source>
        <dbReference type="HAMAP-Rule" id="MF_00097"/>
    </source>
</evidence>
<evidence type="ECO:0000259" key="12">
    <source>
        <dbReference type="Pfam" id="PF02581"/>
    </source>
</evidence>
<feature type="binding site" evidence="9">
    <location>
        <begin position="142"/>
        <end position="144"/>
    </location>
    <ligand>
        <name>2-[(2R,5Z)-2-carboxy-4-methylthiazol-5(2H)-ylidene]ethyl phosphate</name>
        <dbReference type="ChEBI" id="CHEBI:62899"/>
    </ligand>
</feature>
<feature type="binding site" evidence="9">
    <location>
        <position position="172"/>
    </location>
    <ligand>
        <name>2-[(2R,5Z)-2-carboxy-4-methylthiazol-5(2H)-ylidene]ethyl phosphate</name>
        <dbReference type="ChEBI" id="CHEBI:62899"/>
    </ligand>
</feature>
<dbReference type="GO" id="GO:0004789">
    <property type="term" value="F:thiamine-phosphate diphosphorylase activity"/>
    <property type="evidence" value="ECO:0007669"/>
    <property type="project" value="UniProtKB-UniRule"/>
</dbReference>
<evidence type="ECO:0000256" key="5">
    <source>
        <dbReference type="ARBA" id="ARBA00022977"/>
    </source>
</evidence>
<comment type="catalytic activity">
    <reaction evidence="8 9 10">
        <text>2-[(2R,5Z)-2-carboxy-4-methylthiazol-5(2H)-ylidene]ethyl phosphate + 4-amino-2-methyl-5-(diphosphooxymethyl)pyrimidine + 2 H(+) = thiamine phosphate + CO2 + diphosphate</text>
        <dbReference type="Rhea" id="RHEA:47844"/>
        <dbReference type="ChEBI" id="CHEBI:15378"/>
        <dbReference type="ChEBI" id="CHEBI:16526"/>
        <dbReference type="ChEBI" id="CHEBI:33019"/>
        <dbReference type="ChEBI" id="CHEBI:37575"/>
        <dbReference type="ChEBI" id="CHEBI:57841"/>
        <dbReference type="ChEBI" id="CHEBI:62899"/>
        <dbReference type="EC" id="2.5.1.3"/>
    </reaction>
</comment>
<keyword evidence="3 9" id="KW-0479">Metal-binding</keyword>
<dbReference type="GO" id="GO:0009228">
    <property type="term" value="P:thiamine biosynthetic process"/>
    <property type="evidence" value="ECO:0007669"/>
    <property type="project" value="UniProtKB-KW"/>
</dbReference>
<comment type="catalytic activity">
    <reaction evidence="6 9 10">
        <text>4-methyl-5-(2-phosphooxyethyl)-thiazole + 4-amino-2-methyl-5-(diphosphooxymethyl)pyrimidine + H(+) = thiamine phosphate + diphosphate</text>
        <dbReference type="Rhea" id="RHEA:22328"/>
        <dbReference type="ChEBI" id="CHEBI:15378"/>
        <dbReference type="ChEBI" id="CHEBI:33019"/>
        <dbReference type="ChEBI" id="CHEBI:37575"/>
        <dbReference type="ChEBI" id="CHEBI:57841"/>
        <dbReference type="ChEBI" id="CHEBI:58296"/>
        <dbReference type="EC" id="2.5.1.3"/>
    </reaction>
</comment>
<dbReference type="CDD" id="cd00564">
    <property type="entry name" value="TMP_TenI"/>
    <property type="match status" value="1"/>
</dbReference>
<comment type="function">
    <text evidence="9">Condenses 4-methyl-5-(beta-hydroxyethyl)thiazole monophosphate (THZ-P) and 2-methyl-4-amino-5-hydroxymethyl pyrimidine pyrophosphate (HMP-PP) to form thiamine monophosphate (TMP).</text>
</comment>
<dbReference type="InParanoid" id="A0A1B1YV70"/>
<evidence type="ECO:0000256" key="1">
    <source>
        <dbReference type="ARBA" id="ARBA00005165"/>
    </source>
</evidence>
<dbReference type="OrthoDB" id="9789949at2"/>
<dbReference type="NCBIfam" id="TIGR00693">
    <property type="entry name" value="thiE"/>
    <property type="match status" value="1"/>
</dbReference>
<feature type="binding site" evidence="9">
    <location>
        <position position="145"/>
    </location>
    <ligand>
        <name>4-amino-2-methyl-5-(diphosphooxymethyl)pyrimidine</name>
        <dbReference type="ChEBI" id="CHEBI:57841"/>
    </ligand>
</feature>
<dbReference type="KEGG" id="gbi:PG2T_11200"/>
<dbReference type="PANTHER" id="PTHR20857:SF15">
    <property type="entry name" value="THIAMINE-PHOSPHATE SYNTHASE"/>
    <property type="match status" value="1"/>
</dbReference>
<feature type="binding site" evidence="9">
    <location>
        <position position="96"/>
    </location>
    <ligand>
        <name>Mg(2+)</name>
        <dbReference type="ChEBI" id="CHEBI:18420"/>
    </ligand>
</feature>
<dbReference type="HAMAP" id="MF_00097">
    <property type="entry name" value="TMP_synthase"/>
    <property type="match status" value="1"/>
</dbReference>
<comment type="catalytic activity">
    <reaction evidence="7 9 10">
        <text>2-(2-carboxy-4-methylthiazol-5-yl)ethyl phosphate + 4-amino-2-methyl-5-(diphosphooxymethyl)pyrimidine + 2 H(+) = thiamine phosphate + CO2 + diphosphate</text>
        <dbReference type="Rhea" id="RHEA:47848"/>
        <dbReference type="ChEBI" id="CHEBI:15378"/>
        <dbReference type="ChEBI" id="CHEBI:16526"/>
        <dbReference type="ChEBI" id="CHEBI:33019"/>
        <dbReference type="ChEBI" id="CHEBI:37575"/>
        <dbReference type="ChEBI" id="CHEBI:57841"/>
        <dbReference type="ChEBI" id="CHEBI:62890"/>
        <dbReference type="EC" id="2.5.1.3"/>
    </reaction>
</comment>
<accession>A0A1B1YV70</accession>
<dbReference type="AlphaFoldDB" id="A0A1B1YV70"/>
<dbReference type="SUPFAM" id="SSF51391">
    <property type="entry name" value="Thiamin phosphate synthase"/>
    <property type="match status" value="1"/>
</dbReference>
<dbReference type="EC" id="2.5.1.3" evidence="9"/>
<dbReference type="GO" id="GO:0005737">
    <property type="term" value="C:cytoplasm"/>
    <property type="evidence" value="ECO:0007669"/>
    <property type="project" value="TreeGrafter"/>
</dbReference>
<dbReference type="InterPro" id="IPR036206">
    <property type="entry name" value="ThiamineP_synth_sf"/>
</dbReference>
<dbReference type="InterPro" id="IPR013785">
    <property type="entry name" value="Aldolase_TIM"/>
</dbReference>
<dbReference type="STRING" id="1810504.PG2T_11200"/>
<dbReference type="Proteomes" id="UP000092952">
    <property type="component" value="Chromosome"/>
</dbReference>
<feature type="binding site" evidence="9">
    <location>
        <position position="77"/>
    </location>
    <ligand>
        <name>Mg(2+)</name>
        <dbReference type="ChEBI" id="CHEBI:18420"/>
    </ligand>
</feature>
<reference evidence="14" key="1">
    <citation type="submission" date="2016-03" db="EMBL/GenBank/DDBJ databases">
        <title>Complete genome sequence of Solimmundus cernigliae, representing a novel lineage of polycyclic aromatic hydrocarbon degraders within the Gammaproteobacteria.</title>
        <authorList>
            <person name="Singleton D.R."/>
            <person name="Dickey A.N."/>
            <person name="Scholl E.H."/>
            <person name="Wright F.A."/>
            <person name="Aitken M.D."/>
        </authorList>
    </citation>
    <scope>NUCLEOTIDE SEQUENCE [LARGE SCALE GENOMIC DNA]</scope>
    <source>
        <strain evidence="14">TR3.2</strain>
    </source>
</reference>
<keyword evidence="14" id="KW-1185">Reference proteome</keyword>
<keyword evidence="4 9" id="KW-0460">Magnesium</keyword>
<dbReference type="InterPro" id="IPR034291">
    <property type="entry name" value="TMP_synthase"/>
</dbReference>
<dbReference type="FunCoup" id="A0A1B1YV70">
    <property type="interactions" value="462"/>
</dbReference>
<proteinExistence type="inferred from homology"/>
<feature type="binding site" evidence="9">
    <location>
        <position position="76"/>
    </location>
    <ligand>
        <name>4-amino-2-methyl-5-(diphosphooxymethyl)pyrimidine</name>
        <dbReference type="ChEBI" id="CHEBI:57841"/>
    </ligand>
</feature>
<evidence type="ECO:0000256" key="11">
    <source>
        <dbReference type="RuleBase" id="RU004253"/>
    </source>
</evidence>
<keyword evidence="2 9" id="KW-0808">Transferase</keyword>
<organism evidence="13 14">
    <name type="scientific">Immundisolibacter cernigliae</name>
    <dbReference type="NCBI Taxonomy" id="1810504"/>
    <lineage>
        <taxon>Bacteria</taxon>
        <taxon>Pseudomonadati</taxon>
        <taxon>Pseudomonadota</taxon>
        <taxon>Gammaproteobacteria</taxon>
        <taxon>Immundisolibacterales</taxon>
        <taxon>Immundisolibacteraceae</taxon>
        <taxon>Immundisolibacter</taxon>
    </lineage>
</organism>
<dbReference type="InterPro" id="IPR022998">
    <property type="entry name" value="ThiamineP_synth_TenI"/>
</dbReference>
<evidence type="ECO:0000256" key="2">
    <source>
        <dbReference type="ARBA" id="ARBA00022679"/>
    </source>
</evidence>
<dbReference type="UniPathway" id="UPA00060">
    <property type="reaction ID" value="UER00141"/>
</dbReference>
<evidence type="ECO:0000256" key="4">
    <source>
        <dbReference type="ARBA" id="ARBA00022842"/>
    </source>
</evidence>
<feature type="domain" description="Thiamine phosphate synthase/TenI" evidence="12">
    <location>
        <begin position="14"/>
        <end position="194"/>
    </location>
</feature>
<feature type="binding site" evidence="9">
    <location>
        <begin position="44"/>
        <end position="48"/>
    </location>
    <ligand>
        <name>4-amino-2-methyl-5-(diphosphooxymethyl)pyrimidine</name>
        <dbReference type="ChEBI" id="CHEBI:57841"/>
    </ligand>
</feature>
<comment type="pathway">
    <text evidence="1 9 11">Cofactor biosynthesis; thiamine diphosphate biosynthesis; thiamine phosphate from 4-amino-2-methyl-5-diphosphomethylpyrimidine and 4-methyl-5-(2-phosphoethyl)-thiazole: step 1/1.</text>
</comment>
<dbReference type="Gene3D" id="3.20.20.70">
    <property type="entry name" value="Aldolase class I"/>
    <property type="match status" value="1"/>
</dbReference>